<dbReference type="InterPro" id="IPR019734">
    <property type="entry name" value="TPR_rpt"/>
</dbReference>
<evidence type="ECO:0000313" key="1">
    <source>
        <dbReference type="EMBL" id="GAF98371.1"/>
    </source>
</evidence>
<dbReference type="AlphaFoldDB" id="X0UGC4"/>
<accession>X0UGC4</accession>
<feature type="non-terminal residue" evidence="1">
    <location>
        <position position="1"/>
    </location>
</feature>
<dbReference type="EMBL" id="BARS01016173">
    <property type="protein sequence ID" value="GAF98371.1"/>
    <property type="molecule type" value="Genomic_DNA"/>
</dbReference>
<dbReference type="SUPFAM" id="SSF48452">
    <property type="entry name" value="TPR-like"/>
    <property type="match status" value="1"/>
</dbReference>
<dbReference type="Pfam" id="PF00515">
    <property type="entry name" value="TPR_1"/>
    <property type="match status" value="1"/>
</dbReference>
<dbReference type="Pfam" id="PF13181">
    <property type="entry name" value="TPR_8"/>
    <property type="match status" value="1"/>
</dbReference>
<dbReference type="PANTHER" id="PTHR12558:SF13">
    <property type="entry name" value="CELL DIVISION CYCLE PROTEIN 27 HOMOLOG"/>
    <property type="match status" value="1"/>
</dbReference>
<dbReference type="PROSITE" id="PS50293">
    <property type="entry name" value="TPR_REGION"/>
    <property type="match status" value="2"/>
</dbReference>
<gene>
    <name evidence="1" type="ORF">S01H1_26663</name>
</gene>
<proteinExistence type="predicted"/>
<dbReference type="InterPro" id="IPR011990">
    <property type="entry name" value="TPR-like_helical_dom_sf"/>
</dbReference>
<dbReference type="SMART" id="SM00028">
    <property type="entry name" value="TPR"/>
    <property type="match status" value="4"/>
</dbReference>
<dbReference type="PANTHER" id="PTHR12558">
    <property type="entry name" value="CELL DIVISION CYCLE 16,23,27"/>
    <property type="match status" value="1"/>
</dbReference>
<comment type="caution">
    <text evidence="1">The sequence shown here is derived from an EMBL/GenBank/DDBJ whole genome shotgun (WGS) entry which is preliminary data.</text>
</comment>
<organism evidence="1">
    <name type="scientific">marine sediment metagenome</name>
    <dbReference type="NCBI Taxonomy" id="412755"/>
    <lineage>
        <taxon>unclassified sequences</taxon>
        <taxon>metagenomes</taxon>
        <taxon>ecological metagenomes</taxon>
    </lineage>
</organism>
<reference evidence="1" key="1">
    <citation type="journal article" date="2014" name="Front. Microbiol.">
        <title>High frequency of phylogenetically diverse reductive dehalogenase-homologous genes in deep subseafloor sedimentary metagenomes.</title>
        <authorList>
            <person name="Kawai M."/>
            <person name="Futagami T."/>
            <person name="Toyoda A."/>
            <person name="Takaki Y."/>
            <person name="Nishi S."/>
            <person name="Hori S."/>
            <person name="Arai W."/>
            <person name="Tsubouchi T."/>
            <person name="Morono Y."/>
            <person name="Uchiyama I."/>
            <person name="Ito T."/>
            <person name="Fujiyama A."/>
            <person name="Inagaki F."/>
            <person name="Takami H."/>
        </authorList>
    </citation>
    <scope>NUCLEOTIDE SEQUENCE</scope>
    <source>
        <strain evidence="1">Expedition CK06-06</strain>
    </source>
</reference>
<protein>
    <submittedName>
        <fullName evidence="1">Uncharacterized protein</fullName>
    </submittedName>
</protein>
<name>X0UGC4_9ZZZZ</name>
<dbReference type="PROSITE" id="PS50005">
    <property type="entry name" value="TPR"/>
    <property type="match status" value="3"/>
</dbReference>
<dbReference type="Pfam" id="PF13414">
    <property type="entry name" value="TPR_11"/>
    <property type="match status" value="1"/>
</dbReference>
<sequence length="192" mass="22223">IVVTAMIVCTRLQVSHWQNDITLFRHAAKVTENNFIIHHIYGDMLFRKNRFDEAIIQFSEALRINPNDYEAHNGMGKALLKQGKIEKAVAHLAEALRLKPDDPRTIHSWGLALMAQGNLDEAIVYFNKVLRTENWPDVYCNLGLVYTQRRKYDLAIQNYNEALRIDPDFVPAHEGLERTLLQQSNLKQAIRE</sequence>
<dbReference type="Gene3D" id="1.25.40.10">
    <property type="entry name" value="Tetratricopeptide repeat domain"/>
    <property type="match status" value="1"/>
</dbReference>